<proteinExistence type="predicted"/>
<accession>A0A1N5TV83</accession>
<evidence type="ECO:0000313" key="5">
    <source>
        <dbReference type="Proteomes" id="UP000195607"/>
    </source>
</evidence>
<dbReference type="KEGG" id="cdiv:CPM_0692"/>
<dbReference type="GeneID" id="95972312"/>
<dbReference type="Pfam" id="PF04014">
    <property type="entry name" value="MazE_antitoxin"/>
    <property type="match status" value="1"/>
</dbReference>
<dbReference type="Proteomes" id="UP000187822">
    <property type="component" value="Chromosome I"/>
</dbReference>
<dbReference type="Proteomes" id="UP000195607">
    <property type="component" value="Chromosome I"/>
</dbReference>
<evidence type="ECO:0000313" key="3">
    <source>
        <dbReference type="EMBL" id="SJK84551.1"/>
    </source>
</evidence>
<dbReference type="AlphaFoldDB" id="A0A1N5TV83"/>
<dbReference type="EMBL" id="LT671858">
    <property type="protein sequence ID" value="SIM52107.1"/>
    <property type="molecule type" value="Genomic_DNA"/>
</dbReference>
<evidence type="ECO:0000313" key="2">
    <source>
        <dbReference type="EMBL" id="SIM52107.1"/>
    </source>
</evidence>
<dbReference type="RefSeq" id="WP_394329577.1">
    <property type="nucleotide sequence ID" value="NZ_LT671858.1"/>
</dbReference>
<dbReference type="STRING" id="1673428.CPM_0692"/>
<dbReference type="SUPFAM" id="SSF89447">
    <property type="entry name" value="AbrB/MazE/MraZ-like"/>
    <property type="match status" value="1"/>
</dbReference>
<sequence>MKSHVTRNNSTYYVRLPFEYVKQHRINETMAVDIFIGENGKIIVKPMKVNGVENATR</sequence>
<organism evidence="2 5">
    <name type="scientific">Cuniculiplasma divulgatum</name>
    <dbReference type="NCBI Taxonomy" id="1673428"/>
    <lineage>
        <taxon>Archaea</taxon>
        <taxon>Methanobacteriati</taxon>
        <taxon>Thermoplasmatota</taxon>
        <taxon>Thermoplasmata</taxon>
        <taxon>Thermoplasmatales</taxon>
        <taxon>Cuniculiplasmataceae</taxon>
        <taxon>Cuniculiplasma</taxon>
    </lineage>
</organism>
<gene>
    <name evidence="3" type="ORF">CPM_0692</name>
    <name evidence="2" type="ORF">CSP5_0695</name>
</gene>
<dbReference type="EMBL" id="LT719092">
    <property type="protein sequence ID" value="SJK84551.1"/>
    <property type="molecule type" value="Genomic_DNA"/>
</dbReference>
<dbReference type="InterPro" id="IPR037914">
    <property type="entry name" value="SpoVT-AbrB_sf"/>
</dbReference>
<feature type="domain" description="SpoVT-AbrB" evidence="1">
    <location>
        <begin position="5"/>
        <end position="48"/>
    </location>
</feature>
<evidence type="ECO:0000313" key="4">
    <source>
        <dbReference type="Proteomes" id="UP000187822"/>
    </source>
</evidence>
<reference evidence="4" key="2">
    <citation type="submission" date="2016-06" db="EMBL/GenBank/DDBJ databases">
        <authorList>
            <person name="Toshchakov V.S."/>
        </authorList>
    </citation>
    <scope>NUCLEOTIDE SEQUENCE [LARGE SCALE GENOMIC DNA]</scope>
    <source>
        <strain>PM4 (JCM 30641</strain>
        <strain evidence="4">\VKM B-2940)</strain>
    </source>
</reference>
<dbReference type="InterPro" id="IPR007159">
    <property type="entry name" value="SpoVT-AbrB_dom"/>
</dbReference>
<keyword evidence="4" id="KW-1185">Reference proteome</keyword>
<dbReference type="GO" id="GO:0003677">
    <property type="term" value="F:DNA binding"/>
    <property type="evidence" value="ECO:0007669"/>
    <property type="project" value="InterPro"/>
</dbReference>
<name>A0A1N5TV83_9ARCH</name>
<reference evidence="3" key="3">
    <citation type="submission" date="2016-06" db="EMBL/GenBank/DDBJ databases">
        <authorList>
            <person name="Olsen C.W."/>
            <person name="Carey S."/>
            <person name="Hinshaw L."/>
            <person name="Karasin A.I."/>
        </authorList>
    </citation>
    <scope>NUCLEOTIDE SEQUENCE [LARGE SCALE GENOMIC DNA]</scope>
    <source>
        <strain evidence="3">PM4</strain>
    </source>
</reference>
<reference evidence="2 5" key="1">
    <citation type="submission" date="2016-04" db="EMBL/GenBank/DDBJ databases">
        <authorList>
            <person name="Evans L.H."/>
            <person name="Alamgir A."/>
            <person name="Owens N."/>
            <person name="Weber N.D."/>
            <person name="Virtaneva K."/>
            <person name="Barbian K."/>
            <person name="Babar A."/>
            <person name="Rosenke K."/>
        </authorList>
    </citation>
    <scope>NUCLEOTIDE SEQUENCE [LARGE SCALE GENOMIC DNA]</scope>
    <source>
        <strain evidence="2">S5</strain>
        <strain evidence="5">S5(T) (JCM 30642 \VKM B-2941)</strain>
    </source>
</reference>
<protein>
    <submittedName>
        <fullName evidence="2">MazE antitoxin</fullName>
    </submittedName>
</protein>
<evidence type="ECO:0000259" key="1">
    <source>
        <dbReference type="Pfam" id="PF04014"/>
    </source>
</evidence>